<dbReference type="EMBL" id="MDYQ01000016">
    <property type="protein sequence ID" value="PRP87958.1"/>
    <property type="molecule type" value="Genomic_DNA"/>
</dbReference>
<feature type="chain" id="PRO_5015162466" evidence="3">
    <location>
        <begin position="34"/>
        <end position="658"/>
    </location>
</feature>
<dbReference type="STRING" id="1890364.A0A2P6NVR6"/>
<dbReference type="InterPro" id="IPR006597">
    <property type="entry name" value="Sel1-like"/>
</dbReference>
<keyword evidence="5" id="KW-1185">Reference proteome</keyword>
<dbReference type="InterPro" id="IPR011990">
    <property type="entry name" value="TPR-like_helical_dom_sf"/>
</dbReference>
<reference evidence="4 5" key="1">
    <citation type="journal article" date="2018" name="Genome Biol. Evol.">
        <title>Multiple Roots of Fruiting Body Formation in Amoebozoa.</title>
        <authorList>
            <person name="Hillmann F."/>
            <person name="Forbes G."/>
            <person name="Novohradska S."/>
            <person name="Ferling I."/>
            <person name="Riege K."/>
            <person name="Groth M."/>
            <person name="Westermann M."/>
            <person name="Marz M."/>
            <person name="Spaller T."/>
            <person name="Winckler T."/>
            <person name="Schaap P."/>
            <person name="Glockner G."/>
        </authorList>
    </citation>
    <scope>NUCLEOTIDE SEQUENCE [LARGE SCALE GENOMIC DNA]</scope>
    <source>
        <strain evidence="4 5">Jena</strain>
    </source>
</reference>
<keyword evidence="2" id="KW-0812">Transmembrane</keyword>
<keyword evidence="2" id="KW-0472">Membrane</keyword>
<evidence type="ECO:0000256" key="1">
    <source>
        <dbReference type="ARBA" id="ARBA00038101"/>
    </source>
</evidence>
<feature type="transmembrane region" description="Helical" evidence="2">
    <location>
        <begin position="629"/>
        <end position="652"/>
    </location>
</feature>
<dbReference type="SUPFAM" id="SSF81901">
    <property type="entry name" value="HCP-like"/>
    <property type="match status" value="3"/>
</dbReference>
<dbReference type="AlphaFoldDB" id="A0A2P6NVR6"/>
<dbReference type="Proteomes" id="UP000241769">
    <property type="component" value="Unassembled WGS sequence"/>
</dbReference>
<dbReference type="InParanoid" id="A0A2P6NVR6"/>
<dbReference type="Pfam" id="PF08238">
    <property type="entry name" value="Sel1"/>
    <property type="match status" value="12"/>
</dbReference>
<evidence type="ECO:0000313" key="4">
    <source>
        <dbReference type="EMBL" id="PRP87958.1"/>
    </source>
</evidence>
<dbReference type="OrthoDB" id="27934at2759"/>
<dbReference type="PANTHER" id="PTHR11102">
    <property type="entry name" value="SEL-1-LIKE PROTEIN"/>
    <property type="match status" value="1"/>
</dbReference>
<dbReference type="FunCoup" id="A0A2P6NVR6">
    <property type="interactions" value="321"/>
</dbReference>
<dbReference type="GO" id="GO:0005789">
    <property type="term" value="C:endoplasmic reticulum membrane"/>
    <property type="evidence" value="ECO:0007669"/>
    <property type="project" value="TreeGrafter"/>
</dbReference>
<keyword evidence="3" id="KW-0732">Signal</keyword>
<organism evidence="4 5">
    <name type="scientific">Planoprotostelium fungivorum</name>
    <dbReference type="NCBI Taxonomy" id="1890364"/>
    <lineage>
        <taxon>Eukaryota</taxon>
        <taxon>Amoebozoa</taxon>
        <taxon>Evosea</taxon>
        <taxon>Variosea</taxon>
        <taxon>Cavosteliida</taxon>
        <taxon>Cavosteliaceae</taxon>
        <taxon>Planoprotostelium</taxon>
    </lineage>
</organism>
<proteinExistence type="inferred from homology"/>
<dbReference type="InterPro" id="IPR050767">
    <property type="entry name" value="Sel1_AlgK"/>
</dbReference>
<name>A0A2P6NVR6_9EUKA</name>
<evidence type="ECO:0000256" key="3">
    <source>
        <dbReference type="SAM" id="SignalP"/>
    </source>
</evidence>
<gene>
    <name evidence="4" type="ORF">PROFUN_02695</name>
</gene>
<feature type="signal peptide" evidence="3">
    <location>
        <begin position="1"/>
        <end position="33"/>
    </location>
</feature>
<evidence type="ECO:0000313" key="5">
    <source>
        <dbReference type="Proteomes" id="UP000241769"/>
    </source>
</evidence>
<sequence length="658" mass="73947">MSTVYGGPHYDRMMKKTLLLLCLLFITSIIADATEDVKTDVQTESPTLNTQPLLPPDFKTRRQEAREKLRLSDDYRFGNDSASITRDIHRAIELLEEIIAIEEPKGFNKVKRDAAYCLGEIYESGEGLDMNLTRAMELYNMSASLGSPEGQQSLAFYWATGRAGSKNIPLSLIYHAFAAQGADRAAQLTLGYKYLFGHHVTKSCEKAVERYEDVAAQVVEEVKELHLGGLTYTPDIQKISEVTEASQDKLYKEESEIVKYYQYHAGAGDVNAQTTMGTLHMKGGYNLDQDYAKAFEWYERAAEQGDGAGMGHLGFMYAHGYHVEKNVEKAIELYQKAADKGNPLGQTNLGYMYMTGNGVTRNLQKAHHYFKLAADQQYSEGLLNLGILYYNGEGVKQDNIQALKYFSMASAQGNLPAMYYLGQMHQFGLGTSPSCQTAVMLYKQVAEKGPWFSELEAAMDLYLDGNVDAALNLYERAAEQGHEIAQTNAAYLYDKECSRLLYNNRTSPSCHEMAFEYYRNSAEQQNAKSMLRMGDFHFYGVGCAEELDRAALYYQASSELRDAQAMFNLGYMHQHGLGLPKDLHLAKRHYDKALEIEANSFLAVYGALFTLLFQFVFEGNFQLGWSLPSIGVGWDVMAIALLSFIGLVLLYIRNNIYV</sequence>
<dbReference type="PANTHER" id="PTHR11102:SF147">
    <property type="entry name" value="SEL1L ADAPTOR SUBUNIT OF ERAD E3 UBIQUITIN LIGASE"/>
    <property type="match status" value="1"/>
</dbReference>
<comment type="similarity">
    <text evidence="1">Belongs to the sel-1 family.</text>
</comment>
<comment type="caution">
    <text evidence="4">The sequence shown here is derived from an EMBL/GenBank/DDBJ whole genome shotgun (WGS) entry which is preliminary data.</text>
</comment>
<dbReference type="SMART" id="SM00671">
    <property type="entry name" value="SEL1"/>
    <property type="match status" value="12"/>
</dbReference>
<dbReference type="GO" id="GO:0036503">
    <property type="term" value="P:ERAD pathway"/>
    <property type="evidence" value="ECO:0007669"/>
    <property type="project" value="TreeGrafter"/>
</dbReference>
<protein>
    <submittedName>
        <fullName evidence="4">Uncharacterized protein</fullName>
    </submittedName>
</protein>
<dbReference type="Gene3D" id="1.25.40.10">
    <property type="entry name" value="Tetratricopeptide repeat domain"/>
    <property type="match status" value="3"/>
</dbReference>
<evidence type="ECO:0000256" key="2">
    <source>
        <dbReference type="SAM" id="Phobius"/>
    </source>
</evidence>
<accession>A0A2P6NVR6</accession>
<keyword evidence="2" id="KW-1133">Transmembrane helix</keyword>